<proteinExistence type="predicted"/>
<organism evidence="2 3">
    <name type="scientific">Arabidopsis suecica</name>
    <name type="common">Swedish thale-cress</name>
    <name type="synonym">Cardaminopsis suecica</name>
    <dbReference type="NCBI Taxonomy" id="45249"/>
    <lineage>
        <taxon>Eukaryota</taxon>
        <taxon>Viridiplantae</taxon>
        <taxon>Streptophyta</taxon>
        <taxon>Embryophyta</taxon>
        <taxon>Tracheophyta</taxon>
        <taxon>Spermatophyta</taxon>
        <taxon>Magnoliopsida</taxon>
        <taxon>eudicotyledons</taxon>
        <taxon>Gunneridae</taxon>
        <taxon>Pentapetalae</taxon>
        <taxon>rosids</taxon>
        <taxon>malvids</taxon>
        <taxon>Brassicales</taxon>
        <taxon>Brassicaceae</taxon>
        <taxon>Camelineae</taxon>
        <taxon>Arabidopsis</taxon>
    </lineage>
</organism>
<name>A0A8T1ZT51_ARASU</name>
<dbReference type="EMBL" id="JAEFBJ010000010">
    <property type="protein sequence ID" value="KAG7563485.1"/>
    <property type="molecule type" value="Genomic_DNA"/>
</dbReference>
<comment type="caution">
    <text evidence="2">The sequence shown here is derived from an EMBL/GenBank/DDBJ whole genome shotgun (WGS) entry which is preliminary data.</text>
</comment>
<protein>
    <submittedName>
        <fullName evidence="2">Uncharacterized protein</fullName>
    </submittedName>
</protein>
<evidence type="ECO:0000313" key="3">
    <source>
        <dbReference type="Proteomes" id="UP000694251"/>
    </source>
</evidence>
<accession>A0A8T1ZT51</accession>
<gene>
    <name evidence="2" type="ORF">ISN44_As10g002860</name>
</gene>
<dbReference type="PROSITE" id="PS51257">
    <property type="entry name" value="PROKAR_LIPOPROTEIN"/>
    <property type="match status" value="1"/>
</dbReference>
<evidence type="ECO:0000313" key="2">
    <source>
        <dbReference type="EMBL" id="KAG7563485.1"/>
    </source>
</evidence>
<reference evidence="2 3" key="1">
    <citation type="submission" date="2020-12" db="EMBL/GenBank/DDBJ databases">
        <title>Concerted genomic and epigenomic changes stabilize Arabidopsis allopolyploids.</title>
        <authorList>
            <person name="Chen Z."/>
        </authorList>
    </citation>
    <scope>NUCLEOTIDE SEQUENCE [LARGE SCALE GENOMIC DNA]</scope>
    <source>
        <strain evidence="2">As9502</strain>
        <tissue evidence="2">Leaf</tissue>
    </source>
</reference>
<dbReference type="Proteomes" id="UP000694251">
    <property type="component" value="Chromosome 10"/>
</dbReference>
<dbReference type="AlphaFoldDB" id="A0A8T1ZT51"/>
<keyword evidence="1" id="KW-0732">Signal</keyword>
<feature type="signal peptide" evidence="1">
    <location>
        <begin position="1"/>
        <end position="26"/>
    </location>
</feature>
<feature type="chain" id="PRO_5035839289" evidence="1">
    <location>
        <begin position="27"/>
        <end position="91"/>
    </location>
</feature>
<keyword evidence="3" id="KW-1185">Reference proteome</keyword>
<evidence type="ECO:0000256" key="1">
    <source>
        <dbReference type="SAM" id="SignalP"/>
    </source>
</evidence>
<dbReference type="OrthoDB" id="1020638at2759"/>
<sequence>MASRATSLFIFFFLISCTFMLLETNASRNEPSSNLPLCGFTLNCGGIWCPQKIGKHNCIMWSCDFSEDCYKFVRCEKTGPVCMEGICNCTN</sequence>